<evidence type="ECO:0000256" key="6">
    <source>
        <dbReference type="ARBA" id="ARBA00022741"/>
    </source>
</evidence>
<sequence length="504" mass="56565">MTENLLQQHSTMQKKTIIEFHDVHVTYRNRNRESLTGFSLNVKQGEFVVLTGKSGCGKTTVTRCINSLIPNFFDAELRGEVFVGGLDIKTASMRDISRRVGSVFQDPRSQFFTLHVRSELAFPSENYGIERHLMQKQIKKTVQDLHLNTLLTRSIFTLSSGEKQKVAVASVYALEPDIYVFDEPSANLDKTGTDQLLAVLSILKAKGHTVIIAEHKLAYLKELLDRVVFIEDGQGKEEFSGRDFFAKPDRWFRDKGLRHFDGSALRPAANELPQKAETQAPLLQAVAISFGYKRGKPILNGISLSAYRGEITGIMGKNGVGKSTLLRVLMGLEKQHRGEILLEGKPAGTKVRMQNSFYVMQDVDYQLFAPSVWEEMLLGCKESPSIVAKAEEYLRFFHLESYKEAHPAALSGGQKQRLAIALAGMRNAKILFLDEPTSGLDGENMAKVSELIRKLAQEGRCIFVISHDYEFAINTFDKIFSLEEDGRLTHLSFDNNATECSTQK</sequence>
<dbReference type="EMBL" id="AKVJ01000066">
    <property type="protein sequence ID" value="EIW16357.1"/>
    <property type="molecule type" value="Genomic_DNA"/>
</dbReference>
<comment type="similarity">
    <text evidence="2">Belongs to the ABC transporter superfamily.</text>
</comment>
<dbReference type="PANTHER" id="PTHR43553">
    <property type="entry name" value="HEAVY METAL TRANSPORTER"/>
    <property type="match status" value="1"/>
</dbReference>
<dbReference type="InterPro" id="IPR050095">
    <property type="entry name" value="ECF_ABC_transporter_ATP-bd"/>
</dbReference>
<evidence type="ECO:0000313" key="13">
    <source>
        <dbReference type="Proteomes" id="UP000004324"/>
    </source>
</evidence>
<evidence type="ECO:0000256" key="9">
    <source>
        <dbReference type="ARBA" id="ARBA00023136"/>
    </source>
</evidence>
<keyword evidence="8" id="KW-1278">Translocase</keyword>
<dbReference type="GO" id="GO:0042626">
    <property type="term" value="F:ATPase-coupled transmembrane transporter activity"/>
    <property type="evidence" value="ECO:0007669"/>
    <property type="project" value="TreeGrafter"/>
</dbReference>
<comment type="subcellular location">
    <subcellularLocation>
        <location evidence="1">Cell membrane</location>
        <topology evidence="1">Peripheral membrane protein</topology>
    </subcellularLocation>
</comment>
<evidence type="ECO:0000259" key="11">
    <source>
        <dbReference type="PROSITE" id="PS50893"/>
    </source>
</evidence>
<name>I9ATU1_9FIRM</name>
<dbReference type="GO" id="GO:0016887">
    <property type="term" value="F:ATP hydrolysis activity"/>
    <property type="evidence" value="ECO:0007669"/>
    <property type="project" value="InterPro"/>
</dbReference>
<dbReference type="InterPro" id="IPR003439">
    <property type="entry name" value="ABC_transporter-like_ATP-bd"/>
</dbReference>
<keyword evidence="3" id="KW-0813">Transport</keyword>
<dbReference type="AlphaFoldDB" id="I9ATU1"/>
<reference evidence="12 13" key="1">
    <citation type="journal article" date="2012" name="J. Bacteriol.">
        <title>Draft Genome Sequences for Two Metal-Reducing Pelosinus fermentans Strains Isolated from a Cr(VI)-Contaminated Site and for Type Strain R7.</title>
        <authorList>
            <person name="Brown S.D."/>
            <person name="Podar M."/>
            <person name="Klingeman D.M."/>
            <person name="Johnson C.M."/>
            <person name="Yang Z.K."/>
            <person name="Utturkar S.M."/>
            <person name="Land M.L."/>
            <person name="Mosher J.J."/>
            <person name="Hurt R.A.Jr."/>
            <person name="Phelps T.J."/>
            <person name="Palumbo A.V."/>
            <person name="Arkin A.P."/>
            <person name="Hazen T.C."/>
            <person name="Elias D.A."/>
        </authorList>
    </citation>
    <scope>NUCLEOTIDE SEQUENCE [LARGE SCALE GENOMIC DNA]</scope>
    <source>
        <strain evidence="12 13">B4</strain>
    </source>
</reference>
<keyword evidence="9" id="KW-0472">Membrane</keyword>
<dbReference type="PROSITE" id="PS00211">
    <property type="entry name" value="ABC_TRANSPORTER_1"/>
    <property type="match status" value="1"/>
</dbReference>
<dbReference type="CDD" id="cd03226">
    <property type="entry name" value="ABC_cobalt_CbiO_domain2"/>
    <property type="match status" value="1"/>
</dbReference>
<dbReference type="RefSeq" id="WP_007937356.1">
    <property type="nucleotide sequence ID" value="NZ_AKVJ01000066.1"/>
</dbReference>
<keyword evidence="6" id="KW-0547">Nucleotide-binding</keyword>
<dbReference type="InterPro" id="IPR003593">
    <property type="entry name" value="AAA+_ATPase"/>
</dbReference>
<evidence type="ECO:0000256" key="10">
    <source>
        <dbReference type="ARBA" id="ARBA00025157"/>
    </source>
</evidence>
<dbReference type="PANTHER" id="PTHR43553:SF23">
    <property type="entry name" value="ABC TRANSPORTER ATP-BINDING COMPONENT"/>
    <property type="match status" value="1"/>
</dbReference>
<dbReference type="Pfam" id="PF00005">
    <property type="entry name" value="ABC_tran"/>
    <property type="match status" value="2"/>
</dbReference>
<evidence type="ECO:0000256" key="5">
    <source>
        <dbReference type="ARBA" id="ARBA00022737"/>
    </source>
</evidence>
<dbReference type="PROSITE" id="PS50893">
    <property type="entry name" value="ABC_TRANSPORTER_2"/>
    <property type="match status" value="2"/>
</dbReference>
<dbReference type="SMART" id="SM00382">
    <property type="entry name" value="AAA"/>
    <property type="match status" value="2"/>
</dbReference>
<comment type="function">
    <text evidence="10">Probably part of an ABC transporter complex. Responsible for energy coupling to the transport system.</text>
</comment>
<keyword evidence="4" id="KW-1003">Cell membrane</keyword>
<dbReference type="InterPro" id="IPR017871">
    <property type="entry name" value="ABC_transporter-like_CS"/>
</dbReference>
<accession>I9ATU1</accession>
<dbReference type="SUPFAM" id="SSF52540">
    <property type="entry name" value="P-loop containing nucleoside triphosphate hydrolases"/>
    <property type="match status" value="2"/>
</dbReference>
<keyword evidence="13" id="KW-1185">Reference proteome</keyword>
<protein>
    <submittedName>
        <fullName evidence="12">ABC transporter related protein</fullName>
    </submittedName>
</protein>
<evidence type="ECO:0000256" key="8">
    <source>
        <dbReference type="ARBA" id="ARBA00022967"/>
    </source>
</evidence>
<evidence type="ECO:0000256" key="2">
    <source>
        <dbReference type="ARBA" id="ARBA00005417"/>
    </source>
</evidence>
<dbReference type="PATRIC" id="fig|1149862.3.peg.3871"/>
<dbReference type="GO" id="GO:0005524">
    <property type="term" value="F:ATP binding"/>
    <property type="evidence" value="ECO:0007669"/>
    <property type="project" value="UniProtKB-KW"/>
</dbReference>
<dbReference type="OrthoDB" id="501320at2"/>
<feature type="domain" description="ABC transporter" evidence="11">
    <location>
        <begin position="18"/>
        <end position="257"/>
    </location>
</feature>
<dbReference type="GO" id="GO:0043190">
    <property type="term" value="C:ATP-binding cassette (ABC) transporter complex"/>
    <property type="evidence" value="ECO:0007669"/>
    <property type="project" value="TreeGrafter"/>
</dbReference>
<dbReference type="Gene3D" id="3.40.50.300">
    <property type="entry name" value="P-loop containing nucleotide triphosphate hydrolases"/>
    <property type="match status" value="2"/>
</dbReference>
<proteinExistence type="inferred from homology"/>
<keyword evidence="5" id="KW-0677">Repeat</keyword>
<evidence type="ECO:0000313" key="12">
    <source>
        <dbReference type="EMBL" id="EIW16357.1"/>
    </source>
</evidence>
<evidence type="ECO:0000256" key="3">
    <source>
        <dbReference type="ARBA" id="ARBA00022448"/>
    </source>
</evidence>
<keyword evidence="7" id="KW-0067">ATP-binding</keyword>
<evidence type="ECO:0000256" key="1">
    <source>
        <dbReference type="ARBA" id="ARBA00004202"/>
    </source>
</evidence>
<feature type="domain" description="ABC transporter" evidence="11">
    <location>
        <begin position="283"/>
        <end position="504"/>
    </location>
</feature>
<comment type="caution">
    <text evidence="12">The sequence shown here is derived from an EMBL/GenBank/DDBJ whole genome shotgun (WGS) entry which is preliminary data.</text>
</comment>
<dbReference type="CDD" id="cd03225">
    <property type="entry name" value="ABC_cobalt_CbiO_domain1"/>
    <property type="match status" value="1"/>
</dbReference>
<gene>
    <name evidence="12" type="ORF">FB4_0868</name>
</gene>
<evidence type="ECO:0000256" key="7">
    <source>
        <dbReference type="ARBA" id="ARBA00022840"/>
    </source>
</evidence>
<dbReference type="Proteomes" id="UP000004324">
    <property type="component" value="Unassembled WGS sequence"/>
</dbReference>
<organism evidence="12 13">
    <name type="scientific">Pelosinus fermentans B4</name>
    <dbReference type="NCBI Taxonomy" id="1149862"/>
    <lineage>
        <taxon>Bacteria</taxon>
        <taxon>Bacillati</taxon>
        <taxon>Bacillota</taxon>
        <taxon>Negativicutes</taxon>
        <taxon>Selenomonadales</taxon>
        <taxon>Sporomusaceae</taxon>
        <taxon>Pelosinus</taxon>
    </lineage>
</organism>
<evidence type="ECO:0000256" key="4">
    <source>
        <dbReference type="ARBA" id="ARBA00022475"/>
    </source>
</evidence>
<dbReference type="InterPro" id="IPR015856">
    <property type="entry name" value="ABC_transpr_CbiO/EcfA_su"/>
</dbReference>
<dbReference type="InterPro" id="IPR027417">
    <property type="entry name" value="P-loop_NTPase"/>
</dbReference>